<proteinExistence type="predicted"/>
<gene>
    <name evidence="1" type="ORF">LCGC14_2405650</name>
</gene>
<reference evidence="1" key="1">
    <citation type="journal article" date="2015" name="Nature">
        <title>Complex archaea that bridge the gap between prokaryotes and eukaryotes.</title>
        <authorList>
            <person name="Spang A."/>
            <person name="Saw J.H."/>
            <person name="Jorgensen S.L."/>
            <person name="Zaremba-Niedzwiedzka K."/>
            <person name="Martijn J."/>
            <person name="Lind A.E."/>
            <person name="van Eijk R."/>
            <person name="Schleper C."/>
            <person name="Guy L."/>
            <person name="Ettema T.J."/>
        </authorList>
    </citation>
    <scope>NUCLEOTIDE SEQUENCE</scope>
</reference>
<dbReference type="EMBL" id="LAZR01036225">
    <property type="protein sequence ID" value="KKL25406.1"/>
    <property type="molecule type" value="Genomic_DNA"/>
</dbReference>
<name>A0A0F9E6C3_9ZZZZ</name>
<evidence type="ECO:0000313" key="1">
    <source>
        <dbReference type="EMBL" id="KKL25406.1"/>
    </source>
</evidence>
<organism evidence="1">
    <name type="scientific">marine sediment metagenome</name>
    <dbReference type="NCBI Taxonomy" id="412755"/>
    <lineage>
        <taxon>unclassified sequences</taxon>
        <taxon>metagenomes</taxon>
        <taxon>ecological metagenomes</taxon>
    </lineage>
</organism>
<protein>
    <submittedName>
        <fullName evidence="1">Uncharacterized protein</fullName>
    </submittedName>
</protein>
<sequence>NKFLRNFTPSLGKYSCILLENEKGILESSFESKFITTTFAIRFKSIYIRSSMNPILEKEEPIYNYILEQKNQFSAEKRIYIPLNFGIYLFYDAIVQYLEKLEPKFTIKINSITYEQ</sequence>
<comment type="caution">
    <text evidence="1">The sequence shown here is derived from an EMBL/GenBank/DDBJ whole genome shotgun (WGS) entry which is preliminary data.</text>
</comment>
<feature type="non-terminal residue" evidence="1">
    <location>
        <position position="1"/>
    </location>
</feature>
<accession>A0A0F9E6C3</accession>
<dbReference type="AlphaFoldDB" id="A0A0F9E6C3"/>